<dbReference type="EMBL" id="HBGU01067342">
    <property type="protein sequence ID" value="CAD9527420.1"/>
    <property type="molecule type" value="Transcribed_RNA"/>
</dbReference>
<accession>A0A7S2N9D2</accession>
<feature type="region of interest" description="Disordered" evidence="1">
    <location>
        <begin position="83"/>
        <end position="103"/>
    </location>
</feature>
<evidence type="ECO:0000256" key="1">
    <source>
        <dbReference type="SAM" id="MobiDB-lite"/>
    </source>
</evidence>
<gene>
    <name evidence="2" type="ORF">CBRE1094_LOCUS36709</name>
</gene>
<sequence>MVPHRSFVAKNKLGASLGCVPNVHAAARGAPYPASTCWFALTMREICSNAVPMRMPSITAALRLSMSRRACVMNVQAHPYLEATSSLPPPNSHHEMSRHRCTK</sequence>
<organism evidence="2">
    <name type="scientific">Haptolina brevifila</name>
    <dbReference type="NCBI Taxonomy" id="156173"/>
    <lineage>
        <taxon>Eukaryota</taxon>
        <taxon>Haptista</taxon>
        <taxon>Haptophyta</taxon>
        <taxon>Prymnesiophyceae</taxon>
        <taxon>Prymnesiales</taxon>
        <taxon>Prymnesiaceae</taxon>
        <taxon>Haptolina</taxon>
    </lineage>
</organism>
<evidence type="ECO:0000313" key="2">
    <source>
        <dbReference type="EMBL" id="CAD9527420.1"/>
    </source>
</evidence>
<reference evidence="2" key="1">
    <citation type="submission" date="2021-01" db="EMBL/GenBank/DDBJ databases">
        <authorList>
            <person name="Corre E."/>
            <person name="Pelletier E."/>
            <person name="Niang G."/>
            <person name="Scheremetjew M."/>
            <person name="Finn R."/>
            <person name="Kale V."/>
            <person name="Holt S."/>
            <person name="Cochrane G."/>
            <person name="Meng A."/>
            <person name="Brown T."/>
            <person name="Cohen L."/>
        </authorList>
    </citation>
    <scope>NUCLEOTIDE SEQUENCE</scope>
    <source>
        <strain evidence="2">UTEX LB 985</strain>
    </source>
</reference>
<dbReference type="AlphaFoldDB" id="A0A7S2N9D2"/>
<name>A0A7S2N9D2_9EUKA</name>
<proteinExistence type="predicted"/>
<protein>
    <submittedName>
        <fullName evidence="2">Uncharacterized protein</fullName>
    </submittedName>
</protein>